<dbReference type="InterPro" id="IPR025388">
    <property type="entry name" value="Alginate_export_dom"/>
</dbReference>
<evidence type="ECO:0000313" key="4">
    <source>
        <dbReference type="Proteomes" id="UP001595887"/>
    </source>
</evidence>
<organism evidence="3 4">
    <name type="scientific">Sphingorhabdus arenilitoris</name>
    <dbReference type="NCBI Taxonomy" id="1490041"/>
    <lineage>
        <taxon>Bacteria</taxon>
        <taxon>Pseudomonadati</taxon>
        <taxon>Pseudomonadota</taxon>
        <taxon>Alphaproteobacteria</taxon>
        <taxon>Sphingomonadales</taxon>
        <taxon>Sphingomonadaceae</taxon>
        <taxon>Sphingorhabdus</taxon>
    </lineage>
</organism>
<comment type="caution">
    <text evidence="3">The sequence shown here is derived from an EMBL/GenBank/DDBJ whole genome shotgun (WGS) entry which is preliminary data.</text>
</comment>
<reference evidence="4" key="1">
    <citation type="journal article" date="2019" name="Int. J. Syst. Evol. Microbiol.">
        <title>The Global Catalogue of Microorganisms (GCM) 10K type strain sequencing project: providing services to taxonomists for standard genome sequencing and annotation.</title>
        <authorList>
            <consortium name="The Broad Institute Genomics Platform"/>
            <consortium name="The Broad Institute Genome Sequencing Center for Infectious Disease"/>
            <person name="Wu L."/>
            <person name="Ma J."/>
        </authorList>
    </citation>
    <scope>NUCLEOTIDE SEQUENCE [LARGE SCALE GENOMIC DNA]</scope>
    <source>
        <strain evidence="4">CECT 8531</strain>
    </source>
</reference>
<dbReference type="Proteomes" id="UP001595887">
    <property type="component" value="Unassembled WGS sequence"/>
</dbReference>
<keyword evidence="4" id="KW-1185">Reference proteome</keyword>
<evidence type="ECO:0000313" key="3">
    <source>
        <dbReference type="EMBL" id="MFC4291092.1"/>
    </source>
</evidence>
<dbReference type="RefSeq" id="WP_381420690.1">
    <property type="nucleotide sequence ID" value="NZ_JBHSDH010000010.1"/>
</dbReference>
<dbReference type="EMBL" id="JBHSDH010000010">
    <property type="protein sequence ID" value="MFC4291092.1"/>
    <property type="molecule type" value="Genomic_DNA"/>
</dbReference>
<accession>A0ABV8RCF7</accession>
<feature type="chain" id="PRO_5046595433" evidence="1">
    <location>
        <begin position="28"/>
        <end position="411"/>
    </location>
</feature>
<feature type="domain" description="Alginate export" evidence="2">
    <location>
        <begin position="110"/>
        <end position="168"/>
    </location>
</feature>
<feature type="signal peptide" evidence="1">
    <location>
        <begin position="1"/>
        <end position="27"/>
    </location>
</feature>
<gene>
    <name evidence="3" type="ORF">ACFOWX_01550</name>
</gene>
<proteinExistence type="predicted"/>
<dbReference type="SUPFAM" id="SSF56935">
    <property type="entry name" value="Porins"/>
    <property type="match status" value="1"/>
</dbReference>
<sequence>MKKGFQGKIRVMLLSGVVLLVPQLAHAKTGDPVTIGKGVTLDPIFDATLRYEAVDQPTVDADALTIRLRSGLEIAASGFSFLAEAEGTLALVDDYNDTIPGNGTEPFAVVADPESIELNRIQVQYANKNFGRITVGRQKLNLDDQRFVGSVSWRQNEQTFDAVTAQITALKPVTLEGTYAISQRTIFGSEAGPRAAFDGDFVFLGASADVGPIKLKGFSYLIDYDLSEPVATSSTQTYGAMASGKIKLGGKASLDLRARYAIQKDYGGNPGNYSVDYVDGSIGTSIAGFSLSVNYENLGSNGAGARFQTPLATLHKFNGFADLFLSTPPQGLEDKYATIGYKIPLLGGITTAVTYHNFDSDKGGISYGDEWNASAAFKLGPLNALVKYADYNADLFGVDTKKLWLQLGYSF</sequence>
<name>A0ABV8RCF7_9SPHN</name>
<dbReference type="Pfam" id="PF13372">
    <property type="entry name" value="Alginate_exp"/>
    <property type="match status" value="1"/>
</dbReference>
<evidence type="ECO:0000256" key="1">
    <source>
        <dbReference type="SAM" id="SignalP"/>
    </source>
</evidence>
<keyword evidence="1" id="KW-0732">Signal</keyword>
<dbReference type="InterPro" id="IPR023614">
    <property type="entry name" value="Porin_dom_sf"/>
</dbReference>
<evidence type="ECO:0000259" key="2">
    <source>
        <dbReference type="Pfam" id="PF13372"/>
    </source>
</evidence>
<protein>
    <submittedName>
        <fullName evidence="3">Porin</fullName>
    </submittedName>
</protein>
<dbReference type="Gene3D" id="2.40.160.10">
    <property type="entry name" value="Porin"/>
    <property type="match status" value="1"/>
</dbReference>